<dbReference type="EMBL" id="BGPR01046332">
    <property type="protein sequence ID" value="GBO23302.1"/>
    <property type="molecule type" value="Genomic_DNA"/>
</dbReference>
<protein>
    <submittedName>
        <fullName evidence="1">Uncharacterized protein</fullName>
    </submittedName>
</protein>
<evidence type="ECO:0000313" key="1">
    <source>
        <dbReference type="EMBL" id="GBO23302.1"/>
    </source>
</evidence>
<name>A0A4Y2VFD8_ARAVE</name>
<dbReference type="AlphaFoldDB" id="A0A4Y2VFD8"/>
<feature type="non-terminal residue" evidence="1">
    <location>
        <position position="1"/>
    </location>
</feature>
<comment type="caution">
    <text evidence="1">The sequence shown here is derived from an EMBL/GenBank/DDBJ whole genome shotgun (WGS) entry which is preliminary data.</text>
</comment>
<keyword evidence="2" id="KW-1185">Reference proteome</keyword>
<evidence type="ECO:0000313" key="2">
    <source>
        <dbReference type="Proteomes" id="UP000499080"/>
    </source>
</evidence>
<dbReference type="Proteomes" id="UP000499080">
    <property type="component" value="Unassembled WGS sequence"/>
</dbReference>
<gene>
    <name evidence="1" type="ORF">AVEN_216115_1</name>
</gene>
<organism evidence="1 2">
    <name type="scientific">Araneus ventricosus</name>
    <name type="common">Orbweaver spider</name>
    <name type="synonym">Epeira ventricosa</name>
    <dbReference type="NCBI Taxonomy" id="182803"/>
    <lineage>
        <taxon>Eukaryota</taxon>
        <taxon>Metazoa</taxon>
        <taxon>Ecdysozoa</taxon>
        <taxon>Arthropoda</taxon>
        <taxon>Chelicerata</taxon>
        <taxon>Arachnida</taxon>
        <taxon>Araneae</taxon>
        <taxon>Araneomorphae</taxon>
        <taxon>Entelegynae</taxon>
        <taxon>Araneoidea</taxon>
        <taxon>Araneidae</taxon>
        <taxon>Araneus</taxon>
    </lineage>
</organism>
<proteinExistence type="predicted"/>
<sequence>RPFWDEPRHFEPETIPELSLASLSPKFRTTPEDVWLTTYDLALSYRTRRSRNFPLTTAKAGMRRLASFEGRGVSEIAEEISALGGPIVLAHHSPFAYALREDYCRGWGVNDHPGWASSIPVVSSQKGPVLKGLEEKRHFRIKELTSNRSSYTVDFQWNRVSNLEPSGPEAETRPPRPCPREIVLSYEKV</sequence>
<accession>A0A4Y2VFD8</accession>
<reference evidence="1 2" key="1">
    <citation type="journal article" date="2019" name="Sci. Rep.">
        <title>Orb-weaving spider Araneus ventricosus genome elucidates the spidroin gene catalogue.</title>
        <authorList>
            <person name="Kono N."/>
            <person name="Nakamura H."/>
            <person name="Ohtoshi R."/>
            <person name="Moran D.A.P."/>
            <person name="Shinohara A."/>
            <person name="Yoshida Y."/>
            <person name="Fujiwara M."/>
            <person name="Mori M."/>
            <person name="Tomita M."/>
            <person name="Arakawa K."/>
        </authorList>
    </citation>
    <scope>NUCLEOTIDE SEQUENCE [LARGE SCALE GENOMIC DNA]</scope>
</reference>